<accession>A0A1D7TXC4</accession>
<dbReference type="EMBL" id="CP017147">
    <property type="protein sequence ID" value="AOO79779.1"/>
    <property type="molecule type" value="Genomic_DNA"/>
</dbReference>
<keyword evidence="3" id="KW-1185">Reference proteome</keyword>
<evidence type="ECO:0000313" key="2">
    <source>
        <dbReference type="EMBL" id="AOO79779.1"/>
    </source>
</evidence>
<sequence>MHTIKVIAGGFALLGVLLVLAPRLGIAGGNPIAFAVKLFIPLWLVAALVNLWIGVSRAGYSVMEELPIGLVVFGVPALAALVIAWMFGRMMG</sequence>
<dbReference type="STRING" id="1526658.BHK69_04150"/>
<keyword evidence="1" id="KW-1133">Transmembrane helix</keyword>
<evidence type="ECO:0000313" key="3">
    <source>
        <dbReference type="Proteomes" id="UP000094969"/>
    </source>
</evidence>
<proteinExistence type="predicted"/>
<evidence type="ECO:0008006" key="4">
    <source>
        <dbReference type="Google" id="ProtNLM"/>
    </source>
</evidence>
<dbReference type="Proteomes" id="UP000094969">
    <property type="component" value="Chromosome"/>
</dbReference>
<dbReference type="AlphaFoldDB" id="A0A1D7TXC4"/>
<organism evidence="2 3">
    <name type="scientific">Bosea vaviloviae</name>
    <dbReference type="NCBI Taxonomy" id="1526658"/>
    <lineage>
        <taxon>Bacteria</taxon>
        <taxon>Pseudomonadati</taxon>
        <taxon>Pseudomonadota</taxon>
        <taxon>Alphaproteobacteria</taxon>
        <taxon>Hyphomicrobiales</taxon>
        <taxon>Boseaceae</taxon>
        <taxon>Bosea</taxon>
    </lineage>
</organism>
<feature type="transmembrane region" description="Helical" evidence="1">
    <location>
        <begin position="6"/>
        <end position="26"/>
    </location>
</feature>
<dbReference type="RefSeq" id="WP_069689001.1">
    <property type="nucleotide sequence ID" value="NZ_CP017147.1"/>
</dbReference>
<protein>
    <recommendedName>
        <fullName evidence="4">Transmembrane protein</fullName>
    </recommendedName>
</protein>
<keyword evidence="1" id="KW-0472">Membrane</keyword>
<dbReference type="KEGG" id="bvv:BHK69_04150"/>
<evidence type="ECO:0000256" key="1">
    <source>
        <dbReference type="SAM" id="Phobius"/>
    </source>
</evidence>
<reference evidence="2 3" key="1">
    <citation type="journal article" date="2015" name="Antonie Van Leeuwenhoek">
        <title>Bosea vaviloviae sp. nov., a new species of slow-growing rhizobia isolated from nodules of the relict species Vavilovia formosa (Stev.) Fed.</title>
        <authorList>
            <person name="Safronova V.I."/>
            <person name="Kuznetsova I.G."/>
            <person name="Sazanova A.L."/>
            <person name="Kimeklis A.K."/>
            <person name="Belimov A.A."/>
            <person name="Andronov E.E."/>
            <person name="Pinaev A.G."/>
            <person name="Chizhevskaya E.P."/>
            <person name="Pukhaev A.R."/>
            <person name="Popov K.P."/>
            <person name="Willems A."/>
            <person name="Tikhonovich I.A."/>
        </authorList>
    </citation>
    <scope>NUCLEOTIDE SEQUENCE [LARGE SCALE GENOMIC DNA]</scope>
    <source>
        <strain evidence="2 3">Vaf18</strain>
    </source>
</reference>
<gene>
    <name evidence="2" type="ORF">BHK69_04150</name>
</gene>
<feature type="transmembrane region" description="Helical" evidence="1">
    <location>
        <begin position="38"/>
        <end position="60"/>
    </location>
</feature>
<name>A0A1D7TXC4_9HYPH</name>
<dbReference type="OrthoDB" id="4764194at2"/>
<feature type="transmembrane region" description="Helical" evidence="1">
    <location>
        <begin position="66"/>
        <end position="87"/>
    </location>
</feature>
<keyword evidence="1" id="KW-0812">Transmembrane</keyword>